<keyword evidence="4 10" id="KW-0812">Transmembrane</keyword>
<dbReference type="PANTHER" id="PTHR43386:SF24">
    <property type="entry name" value="OLIGOPEPTIDE TRANSPORT SYSTEM PERMEASE PROTEIN AMID"/>
    <property type="match status" value="1"/>
</dbReference>
<keyword evidence="13" id="KW-1185">Reference proteome</keyword>
<dbReference type="Pfam" id="PF12911">
    <property type="entry name" value="OppC_N"/>
    <property type="match status" value="1"/>
</dbReference>
<keyword evidence="2 10" id="KW-0813">Transport</keyword>
<evidence type="ECO:0000256" key="2">
    <source>
        <dbReference type="ARBA" id="ARBA00022448"/>
    </source>
</evidence>
<evidence type="ECO:0000256" key="3">
    <source>
        <dbReference type="ARBA" id="ARBA00022475"/>
    </source>
</evidence>
<feature type="transmembrane region" description="Helical" evidence="10">
    <location>
        <begin position="202"/>
        <end position="219"/>
    </location>
</feature>
<evidence type="ECO:0000256" key="4">
    <source>
        <dbReference type="ARBA" id="ARBA00022692"/>
    </source>
</evidence>
<dbReference type="InterPro" id="IPR000515">
    <property type="entry name" value="MetI-like"/>
</dbReference>
<feature type="transmembrane region" description="Helical" evidence="10">
    <location>
        <begin position="46"/>
        <end position="64"/>
    </location>
</feature>
<feature type="transmembrane region" description="Helical" evidence="10">
    <location>
        <begin position="177"/>
        <end position="196"/>
    </location>
</feature>
<evidence type="ECO:0000256" key="6">
    <source>
        <dbReference type="ARBA" id="ARBA00022927"/>
    </source>
</evidence>
<protein>
    <submittedName>
        <fullName evidence="12">Oligopeptide transport system permease protein</fullName>
    </submittedName>
</protein>
<evidence type="ECO:0000256" key="8">
    <source>
        <dbReference type="ARBA" id="ARBA00023136"/>
    </source>
</evidence>
<keyword evidence="3" id="KW-1003">Cell membrane</keyword>
<evidence type="ECO:0000256" key="7">
    <source>
        <dbReference type="ARBA" id="ARBA00022989"/>
    </source>
</evidence>
<evidence type="ECO:0000256" key="1">
    <source>
        <dbReference type="ARBA" id="ARBA00004651"/>
    </source>
</evidence>
<feature type="transmembrane region" description="Helical" evidence="10">
    <location>
        <begin position="303"/>
        <end position="326"/>
    </location>
</feature>
<evidence type="ECO:0000256" key="5">
    <source>
        <dbReference type="ARBA" id="ARBA00022856"/>
    </source>
</evidence>
<keyword evidence="6" id="KW-0653">Protein transport</keyword>
<accession>A0A4R6UAE1</accession>
<feature type="domain" description="ABC transmembrane type-1" evidence="11">
    <location>
        <begin position="137"/>
        <end position="326"/>
    </location>
</feature>
<dbReference type="EMBL" id="SNYJ01000001">
    <property type="protein sequence ID" value="TDQ42816.1"/>
    <property type="molecule type" value="Genomic_DNA"/>
</dbReference>
<evidence type="ECO:0000313" key="12">
    <source>
        <dbReference type="EMBL" id="TDQ42816.1"/>
    </source>
</evidence>
<dbReference type="CDD" id="cd06261">
    <property type="entry name" value="TM_PBP2"/>
    <property type="match status" value="1"/>
</dbReference>
<dbReference type="Pfam" id="PF00528">
    <property type="entry name" value="BPD_transp_1"/>
    <property type="match status" value="1"/>
</dbReference>
<dbReference type="InterPro" id="IPR025966">
    <property type="entry name" value="OppC_N"/>
</dbReference>
<dbReference type="InterPro" id="IPR050366">
    <property type="entry name" value="BP-dependent_transpt_permease"/>
</dbReference>
<dbReference type="PANTHER" id="PTHR43386">
    <property type="entry name" value="OLIGOPEPTIDE TRANSPORT SYSTEM PERMEASE PROTEIN APPC"/>
    <property type="match status" value="1"/>
</dbReference>
<dbReference type="SUPFAM" id="SSF161098">
    <property type="entry name" value="MetI-like"/>
    <property type="match status" value="1"/>
</dbReference>
<dbReference type="GO" id="GO:0015833">
    <property type="term" value="P:peptide transport"/>
    <property type="evidence" value="ECO:0007669"/>
    <property type="project" value="UniProtKB-KW"/>
</dbReference>
<keyword evidence="5" id="KW-0571">Peptide transport</keyword>
<dbReference type="Gene3D" id="1.10.3720.10">
    <property type="entry name" value="MetI-like"/>
    <property type="match status" value="1"/>
</dbReference>
<organism evidence="12 13">
    <name type="scientific">Aureibacillus halotolerans</name>
    <dbReference type="NCBI Taxonomy" id="1508390"/>
    <lineage>
        <taxon>Bacteria</taxon>
        <taxon>Bacillati</taxon>
        <taxon>Bacillota</taxon>
        <taxon>Bacilli</taxon>
        <taxon>Bacillales</taxon>
        <taxon>Bacillaceae</taxon>
        <taxon>Aureibacillus</taxon>
    </lineage>
</organism>
<dbReference type="GO" id="GO:0055085">
    <property type="term" value="P:transmembrane transport"/>
    <property type="evidence" value="ECO:0007669"/>
    <property type="project" value="InterPro"/>
</dbReference>
<dbReference type="NCBIfam" id="NF045475">
    <property type="entry name" value="Opp3C"/>
    <property type="match status" value="1"/>
</dbReference>
<proteinExistence type="inferred from homology"/>
<evidence type="ECO:0000259" key="11">
    <source>
        <dbReference type="PROSITE" id="PS50928"/>
    </source>
</evidence>
<dbReference type="AlphaFoldDB" id="A0A4R6UAE1"/>
<keyword evidence="8 10" id="KW-0472">Membrane</keyword>
<evidence type="ECO:0000256" key="10">
    <source>
        <dbReference type="RuleBase" id="RU363032"/>
    </source>
</evidence>
<feature type="transmembrane region" description="Helical" evidence="10">
    <location>
        <begin position="139"/>
        <end position="165"/>
    </location>
</feature>
<dbReference type="PROSITE" id="PS50928">
    <property type="entry name" value="ABC_TM1"/>
    <property type="match status" value="1"/>
</dbReference>
<comment type="similarity">
    <text evidence="9">Belongs to the binding-protein-dependent transport system permease family. OppBC subfamily.</text>
</comment>
<reference evidence="12 13" key="1">
    <citation type="submission" date="2019-03" db="EMBL/GenBank/DDBJ databases">
        <title>Genomic Encyclopedia of Type Strains, Phase IV (KMG-IV): sequencing the most valuable type-strain genomes for metagenomic binning, comparative biology and taxonomic classification.</title>
        <authorList>
            <person name="Goeker M."/>
        </authorList>
    </citation>
    <scope>NUCLEOTIDE SEQUENCE [LARGE SCALE GENOMIC DNA]</scope>
    <source>
        <strain evidence="12 13">DSM 28697</strain>
    </source>
</reference>
<dbReference type="GO" id="GO:0005886">
    <property type="term" value="C:plasma membrane"/>
    <property type="evidence" value="ECO:0007669"/>
    <property type="project" value="UniProtKB-SubCell"/>
</dbReference>
<evidence type="ECO:0000313" key="13">
    <source>
        <dbReference type="Proteomes" id="UP000295632"/>
    </source>
</evidence>
<comment type="caution">
    <text evidence="12">The sequence shown here is derived from an EMBL/GenBank/DDBJ whole genome shotgun (WGS) entry which is preliminary data.</text>
</comment>
<dbReference type="RefSeq" id="WP_133578646.1">
    <property type="nucleotide sequence ID" value="NZ_SNYJ01000001.1"/>
</dbReference>
<evidence type="ECO:0000256" key="9">
    <source>
        <dbReference type="ARBA" id="ARBA00024202"/>
    </source>
</evidence>
<dbReference type="Proteomes" id="UP000295632">
    <property type="component" value="Unassembled WGS sequence"/>
</dbReference>
<dbReference type="OrthoDB" id="9797472at2"/>
<gene>
    <name evidence="12" type="ORF">EV213_101245</name>
</gene>
<dbReference type="GO" id="GO:0015031">
    <property type="term" value="P:protein transport"/>
    <property type="evidence" value="ECO:0007669"/>
    <property type="project" value="UniProtKB-KW"/>
</dbReference>
<name>A0A4R6UAE1_9BACI</name>
<feature type="transmembrane region" description="Helical" evidence="10">
    <location>
        <begin position="258"/>
        <end position="283"/>
    </location>
</feature>
<sequence length="339" mass="37588">MANKPQDNISKDLFTPATETFDQEKVSGPSISFWQDAFRKLRKNKGAIVGIFLVIIITAMSFIGPEISGHKFSDQEIMHTNLPARIPVLENISWLPFDGTTNIGTNPYEDRNLDDVYYWFGSDNLGRDIWTRVWVGTQISLLIGVVAALLDLLIGTLYGAISGFFGGRVDNIMQRIIEVLVGIPNLIVIIMLLIYLKPGIPAIILAMVITGWVNMGRIVRSQILKLKNQEYILASRTLGASNSRLIFKHLFPNSLGQIIITTMFTIPTAIFFEAFLSFIGLGVPVPRASLGSLVDSGFDSLQTFPHMVLFPAIVISVLLISFNMVADGLRDAIDPKMRD</sequence>
<dbReference type="InterPro" id="IPR035906">
    <property type="entry name" value="MetI-like_sf"/>
</dbReference>
<keyword evidence="7 10" id="KW-1133">Transmembrane helix</keyword>
<comment type="subcellular location">
    <subcellularLocation>
        <location evidence="1 10">Cell membrane</location>
        <topology evidence="1 10">Multi-pass membrane protein</topology>
    </subcellularLocation>
</comment>